<sequence>MNARTPLTRAKWLIGCAVASIAIGAHAQSSGESADELLQDSNKVFRQLEAGQFNDIWLDSADFIKTRFKQDQFVADIRRAWQTVALVRHREWEQISRNRYKNATVPDGLYANVDYVTTLTTGTTVYEKVSFRLEDDGHWHLTGYAPRMTRDVAK</sequence>
<accession>A0A6P2ZDK1</accession>
<gene>
    <name evidence="2" type="ORF">BLA18109_06805</name>
</gene>
<reference evidence="2 3" key="1">
    <citation type="submission" date="2019-09" db="EMBL/GenBank/DDBJ databases">
        <authorList>
            <person name="Depoorter E."/>
        </authorList>
    </citation>
    <scope>NUCLEOTIDE SEQUENCE [LARGE SCALE GENOMIC DNA]</scope>
    <source>
        <strain evidence="2">R-18109</strain>
    </source>
</reference>
<name>A0A6P2ZDK1_BURL3</name>
<evidence type="ECO:0000256" key="1">
    <source>
        <dbReference type="SAM" id="SignalP"/>
    </source>
</evidence>
<dbReference type="InterPro" id="IPR025091">
    <property type="entry name" value="DUF4019"/>
</dbReference>
<dbReference type="Proteomes" id="UP000494260">
    <property type="component" value="Unassembled WGS sequence"/>
</dbReference>
<evidence type="ECO:0000313" key="3">
    <source>
        <dbReference type="Proteomes" id="UP000494260"/>
    </source>
</evidence>
<feature type="chain" id="PRO_5027012533" evidence="1">
    <location>
        <begin position="28"/>
        <end position="154"/>
    </location>
</feature>
<dbReference type="RefSeq" id="WP_174954395.1">
    <property type="nucleotide sequence ID" value="NZ_CABVQH010000033.1"/>
</dbReference>
<dbReference type="AlphaFoldDB" id="A0A6P2ZDK1"/>
<proteinExistence type="predicted"/>
<evidence type="ECO:0000313" key="2">
    <source>
        <dbReference type="EMBL" id="VWD33021.1"/>
    </source>
</evidence>
<feature type="signal peptide" evidence="1">
    <location>
        <begin position="1"/>
        <end position="27"/>
    </location>
</feature>
<dbReference type="Pfam" id="PF13211">
    <property type="entry name" value="DUF4019"/>
    <property type="match status" value="1"/>
</dbReference>
<protein>
    <submittedName>
        <fullName evidence="2">Membrane protein</fullName>
    </submittedName>
</protein>
<dbReference type="EMBL" id="CABVQH010000033">
    <property type="protein sequence ID" value="VWD33021.1"/>
    <property type="molecule type" value="Genomic_DNA"/>
</dbReference>
<organism evidence="2 3">
    <name type="scientific">Burkholderia lata (strain ATCC 17760 / DSM 23089 / LMG 22485 / NCIMB 9086 / R18194 / 383)</name>
    <dbReference type="NCBI Taxonomy" id="482957"/>
    <lineage>
        <taxon>Bacteria</taxon>
        <taxon>Pseudomonadati</taxon>
        <taxon>Pseudomonadota</taxon>
        <taxon>Betaproteobacteria</taxon>
        <taxon>Burkholderiales</taxon>
        <taxon>Burkholderiaceae</taxon>
        <taxon>Burkholderia</taxon>
        <taxon>Burkholderia cepacia complex</taxon>
    </lineage>
</organism>
<keyword evidence="1" id="KW-0732">Signal</keyword>